<dbReference type="PANTHER" id="PTHR30627">
    <property type="entry name" value="PEPTIDOGLYCAN D,D-TRANSPEPTIDASE"/>
    <property type="match status" value="1"/>
</dbReference>
<name>A0ABW2RSM4_9NOCA</name>
<dbReference type="Pfam" id="PF00905">
    <property type="entry name" value="Transpeptidase"/>
    <property type="match status" value="1"/>
</dbReference>
<comment type="caution">
    <text evidence="3">The sequence shown here is derived from an EMBL/GenBank/DDBJ whole genome shotgun (WGS) entry which is preliminary data.</text>
</comment>
<proteinExistence type="predicted"/>
<evidence type="ECO:0000259" key="2">
    <source>
        <dbReference type="Pfam" id="PF00905"/>
    </source>
</evidence>
<evidence type="ECO:0000256" key="1">
    <source>
        <dbReference type="SAM" id="MobiDB-lite"/>
    </source>
</evidence>
<feature type="domain" description="Penicillin-binding protein transpeptidase" evidence="2">
    <location>
        <begin position="344"/>
        <end position="609"/>
    </location>
</feature>
<keyword evidence="4" id="KW-1185">Reference proteome</keyword>
<accession>A0ABW2RSM4</accession>
<dbReference type="SUPFAM" id="SSF56601">
    <property type="entry name" value="beta-lactamase/transpeptidase-like"/>
    <property type="match status" value="1"/>
</dbReference>
<protein>
    <submittedName>
        <fullName evidence="3">Penicillin-binding transpeptidase domain-containing protein</fullName>
    </submittedName>
</protein>
<dbReference type="Gene3D" id="3.40.710.10">
    <property type="entry name" value="DD-peptidase/beta-lactamase superfamily"/>
    <property type="match status" value="1"/>
</dbReference>
<dbReference type="PANTHER" id="PTHR30627:SF24">
    <property type="entry name" value="PENICILLIN-BINDING PROTEIN 4B"/>
    <property type="match status" value="1"/>
</dbReference>
<evidence type="ECO:0000313" key="3">
    <source>
        <dbReference type="EMBL" id="MFC7446696.1"/>
    </source>
</evidence>
<sequence length="631" mass="63265">MRMKLGVVGIAVSALVLGGCTIGQSETETEVAARQFADALTQRNAQAAADLTSDPAAAAAAITQMFDGLAARDATFVVAGTDSDAGTFTLDADWTLGAEAAAEPTTTPAAGTTSATPTAEPDSAHTWSYTTTGGGQSVADGGKIPWDPQLLAPGLTADTTLRYTTLAGGSPQVLDAAGRPLMTEQTVTLVNLDPATIADPAGTAAAVAQLLGPVAPTITAASLQADLAGSQGKTVTAITLRDTDFQPIADRLTAIPGVQLVKQTRLLTADKAMTSPTLDGLRKLWQQGQDASAGWAVQLVRANGSAERLAGEDGTPQPDIATTLDPAIQGAAQAAIAALPQQAAIVALRPSTGAVLAVAQNPAAAAQGPIALTGLYPPGSTFKTVTTSAALQAGSVTPDTVLPCPGSANIEGRTIPNDDNFDLGSVPLHTAFARSCNTTMGALAVALPPTALPDAALQFGLGVDYVTPGLTTVTGSVPPADTPAQRVESAIGQGQVTATPFGMALVAASIAKGSTPAPTLVAGMPGVANTTPAPAPPQVTEQLRTMMRETVTAGTATQLADIADLRGKTGTAEVGDAAAHGWFVGIVPRKREGPPGDDIAFAVFVAGADSSAPAVDAAGRFLRPIQAQIPR</sequence>
<dbReference type="EMBL" id="JBHTCS010000002">
    <property type="protein sequence ID" value="MFC7446696.1"/>
    <property type="molecule type" value="Genomic_DNA"/>
</dbReference>
<dbReference type="PROSITE" id="PS51257">
    <property type="entry name" value="PROKAR_LIPOPROTEIN"/>
    <property type="match status" value="1"/>
</dbReference>
<reference evidence="4" key="1">
    <citation type="journal article" date="2019" name="Int. J. Syst. Evol. Microbiol.">
        <title>The Global Catalogue of Microorganisms (GCM) 10K type strain sequencing project: providing services to taxonomists for standard genome sequencing and annotation.</title>
        <authorList>
            <consortium name="The Broad Institute Genomics Platform"/>
            <consortium name="The Broad Institute Genome Sequencing Center for Infectious Disease"/>
            <person name="Wu L."/>
            <person name="Ma J."/>
        </authorList>
    </citation>
    <scope>NUCLEOTIDE SEQUENCE [LARGE SCALE GENOMIC DNA]</scope>
    <source>
        <strain evidence="4">ICMP 19430</strain>
    </source>
</reference>
<feature type="compositionally biased region" description="Low complexity" evidence="1">
    <location>
        <begin position="102"/>
        <end position="121"/>
    </location>
</feature>
<dbReference type="InterPro" id="IPR050515">
    <property type="entry name" value="Beta-lactam/transpept"/>
</dbReference>
<evidence type="ECO:0000313" key="4">
    <source>
        <dbReference type="Proteomes" id="UP001596484"/>
    </source>
</evidence>
<dbReference type="InterPro" id="IPR012338">
    <property type="entry name" value="Beta-lactam/transpept-like"/>
</dbReference>
<dbReference type="InterPro" id="IPR001460">
    <property type="entry name" value="PCN-bd_Tpept"/>
</dbReference>
<gene>
    <name evidence="3" type="ORF">ACFQS9_02220</name>
</gene>
<organism evidence="3 4">
    <name type="scientific">Rhodococcus daqingensis</name>
    <dbReference type="NCBI Taxonomy" id="2479363"/>
    <lineage>
        <taxon>Bacteria</taxon>
        <taxon>Bacillati</taxon>
        <taxon>Actinomycetota</taxon>
        <taxon>Actinomycetes</taxon>
        <taxon>Mycobacteriales</taxon>
        <taxon>Nocardiaceae</taxon>
        <taxon>Rhodococcus</taxon>
    </lineage>
</organism>
<dbReference type="Proteomes" id="UP001596484">
    <property type="component" value="Unassembled WGS sequence"/>
</dbReference>
<feature type="region of interest" description="Disordered" evidence="1">
    <location>
        <begin position="102"/>
        <end position="136"/>
    </location>
</feature>